<evidence type="ECO:0000313" key="4">
    <source>
        <dbReference type="Proteomes" id="UP001219862"/>
    </source>
</evidence>
<dbReference type="EMBL" id="JAQQXS010000014">
    <property type="protein sequence ID" value="MDC8786571.1"/>
    <property type="molecule type" value="Genomic_DNA"/>
</dbReference>
<evidence type="ECO:0000256" key="1">
    <source>
        <dbReference type="SAM" id="SignalP"/>
    </source>
</evidence>
<reference evidence="3 4" key="1">
    <citation type="submission" date="2022-10" db="EMBL/GenBank/DDBJ databases">
        <title>paucibacter sp. hw8 Genome sequencing.</title>
        <authorList>
            <person name="Park S."/>
        </authorList>
    </citation>
    <scope>NUCLEOTIDE SEQUENCE [LARGE SCALE GENOMIC DNA]</scope>
    <source>
        <strain evidence="4">hw8</strain>
    </source>
</reference>
<dbReference type="CDD" id="cd11524">
    <property type="entry name" value="SYLF"/>
    <property type="match status" value="1"/>
</dbReference>
<evidence type="ECO:0000313" key="3">
    <source>
        <dbReference type="EMBL" id="MDC8786571.1"/>
    </source>
</evidence>
<proteinExistence type="predicted"/>
<feature type="signal peptide" evidence="1">
    <location>
        <begin position="1"/>
        <end position="21"/>
    </location>
</feature>
<keyword evidence="1" id="KW-0732">Signal</keyword>
<comment type="caution">
    <text evidence="3">The sequence shown here is derived from an EMBL/GenBank/DDBJ whole genome shotgun (WGS) entry which is preliminary data.</text>
</comment>
<keyword evidence="4" id="KW-1185">Reference proteome</keyword>
<dbReference type="Pfam" id="PF04366">
    <property type="entry name" value="Ysc84"/>
    <property type="match status" value="1"/>
</dbReference>
<dbReference type="PROSITE" id="PS51257">
    <property type="entry name" value="PROKAR_LIPOPROTEIN"/>
    <property type="match status" value="1"/>
</dbReference>
<sequence length="191" mass="19923">MLRRKLMLAPAVLAVSLGLLSACSTNQTAKETPAQQKAAIDQGYDATLATLYKSVKGSQELAGKARAILVFPKVYAAGLGVGGEYGEGALRAGSHTVDYYKTTSLSFGFQAGAQSKALVLMFMTQKSYDDFRKSQGWTAGADASVALVKMGANGVVDTNSYDNAVNAFALTNGGLMAAATIEGSKISKLDF</sequence>
<feature type="chain" id="PRO_5046429855" evidence="1">
    <location>
        <begin position="22"/>
        <end position="191"/>
    </location>
</feature>
<protein>
    <submittedName>
        <fullName evidence="3">YSC84-related protein</fullName>
    </submittedName>
</protein>
<name>A0ABT5KUT7_9BURK</name>
<feature type="domain" description="Ysc84 actin-binding" evidence="2">
    <location>
        <begin position="104"/>
        <end position="187"/>
    </location>
</feature>
<dbReference type="Proteomes" id="UP001219862">
    <property type="component" value="Unassembled WGS sequence"/>
</dbReference>
<gene>
    <name evidence="3" type="ORF">PRZ01_15385</name>
</gene>
<dbReference type="InterPro" id="IPR007461">
    <property type="entry name" value="Ysc84_actin-binding"/>
</dbReference>
<evidence type="ECO:0000259" key="2">
    <source>
        <dbReference type="Pfam" id="PF04366"/>
    </source>
</evidence>
<organism evidence="3 4">
    <name type="scientific">Roseateles koreensis</name>
    <dbReference type="NCBI Taxonomy" id="2987526"/>
    <lineage>
        <taxon>Bacteria</taxon>
        <taxon>Pseudomonadati</taxon>
        <taxon>Pseudomonadota</taxon>
        <taxon>Betaproteobacteria</taxon>
        <taxon>Burkholderiales</taxon>
        <taxon>Sphaerotilaceae</taxon>
        <taxon>Roseateles</taxon>
    </lineage>
</organism>
<dbReference type="RefSeq" id="WP_273597683.1">
    <property type="nucleotide sequence ID" value="NZ_JAQQXS010000014.1"/>
</dbReference>
<accession>A0ABT5KUT7</accession>